<proteinExistence type="predicted"/>
<evidence type="ECO:0000313" key="1">
    <source>
        <dbReference type="EMBL" id="QHT32396.1"/>
    </source>
</evidence>
<name>A0A6C0ET87_9ZZZZ</name>
<reference evidence="1" key="1">
    <citation type="journal article" date="2020" name="Nature">
        <title>Giant virus diversity and host interactions through global metagenomics.</title>
        <authorList>
            <person name="Schulz F."/>
            <person name="Roux S."/>
            <person name="Paez-Espino D."/>
            <person name="Jungbluth S."/>
            <person name="Walsh D.A."/>
            <person name="Denef V.J."/>
            <person name="McMahon K.D."/>
            <person name="Konstantinidis K.T."/>
            <person name="Eloe-Fadrosh E.A."/>
            <person name="Kyrpides N.C."/>
            <person name="Woyke T."/>
        </authorList>
    </citation>
    <scope>NUCLEOTIDE SEQUENCE</scope>
    <source>
        <strain evidence="1">GVMAG-M-3300009159-65</strain>
    </source>
</reference>
<organism evidence="1">
    <name type="scientific">viral metagenome</name>
    <dbReference type="NCBI Taxonomy" id="1070528"/>
    <lineage>
        <taxon>unclassified sequences</taxon>
        <taxon>metagenomes</taxon>
        <taxon>organismal metagenomes</taxon>
    </lineage>
</organism>
<dbReference type="AlphaFoldDB" id="A0A6C0ET87"/>
<sequence>MEHINEIIDLDTLVNQLNDQIGHMGNNLIQVVEELDYFKEEYLKLIQINKRLISELYEKNNRIHRHDIRNTIMRY</sequence>
<accession>A0A6C0ET87</accession>
<dbReference type="EMBL" id="MN738937">
    <property type="protein sequence ID" value="QHT32396.1"/>
    <property type="molecule type" value="Genomic_DNA"/>
</dbReference>
<protein>
    <submittedName>
        <fullName evidence="1">Uncharacterized protein</fullName>
    </submittedName>
</protein>